<keyword evidence="3" id="KW-0223">Dioxygenase</keyword>
<dbReference type="GO" id="GO:0046872">
    <property type="term" value="F:metal ion binding"/>
    <property type="evidence" value="ECO:0007669"/>
    <property type="project" value="UniProtKB-KW"/>
</dbReference>
<evidence type="ECO:0000313" key="4">
    <source>
        <dbReference type="Proteomes" id="UP000294114"/>
    </source>
</evidence>
<dbReference type="PROSITE" id="PS51819">
    <property type="entry name" value="VOC"/>
    <property type="match status" value="1"/>
</dbReference>
<gene>
    <name evidence="3" type="ORF">EV384_1698</name>
</gene>
<dbReference type="PANTHER" id="PTHR43048:SF4">
    <property type="entry name" value="RING-CLEAVING DIOXYGENASE-RELATED"/>
    <property type="match status" value="1"/>
</dbReference>
<sequence length="135" mass="14646">MARDDLPNPAEGILLAHFVVAADVARSAAFYRDVLGGTVVREAEPAIVKLANSWVIIAVGGGPTEDKPDVTLETPSDPHRTSAFLNIRVADIRAVYAQWCARGAVFLTPPQDRGREIRCYLRDPDGHLIEVGQTV</sequence>
<dbReference type="InterPro" id="IPR051785">
    <property type="entry name" value="MMCE/EMCE_epimerase"/>
</dbReference>
<dbReference type="OrthoDB" id="9789841at2"/>
<dbReference type="InterPro" id="IPR004360">
    <property type="entry name" value="Glyas_Fos-R_dOase_dom"/>
</dbReference>
<dbReference type="RefSeq" id="WP_130331700.1">
    <property type="nucleotide sequence ID" value="NZ_SHLD01000001.1"/>
</dbReference>
<keyword evidence="3" id="KW-0560">Oxidoreductase</keyword>
<feature type="domain" description="VOC" evidence="2">
    <location>
        <begin position="12"/>
        <end position="134"/>
    </location>
</feature>
<dbReference type="GO" id="GO:0016829">
    <property type="term" value="F:lyase activity"/>
    <property type="evidence" value="ECO:0007669"/>
    <property type="project" value="UniProtKB-KW"/>
</dbReference>
<dbReference type="Pfam" id="PF00903">
    <property type="entry name" value="Glyoxalase"/>
    <property type="match status" value="1"/>
</dbReference>
<dbReference type="AlphaFoldDB" id="A0A4V2GCT8"/>
<comment type="caution">
    <text evidence="3">The sequence shown here is derived from an EMBL/GenBank/DDBJ whole genome shotgun (WGS) entry which is preliminary data.</text>
</comment>
<dbReference type="GO" id="GO:0046491">
    <property type="term" value="P:L-methylmalonyl-CoA metabolic process"/>
    <property type="evidence" value="ECO:0007669"/>
    <property type="project" value="TreeGrafter"/>
</dbReference>
<dbReference type="GO" id="GO:0051213">
    <property type="term" value="F:dioxygenase activity"/>
    <property type="evidence" value="ECO:0007669"/>
    <property type="project" value="UniProtKB-KW"/>
</dbReference>
<dbReference type="Proteomes" id="UP000294114">
    <property type="component" value="Unassembled WGS sequence"/>
</dbReference>
<protein>
    <submittedName>
        <fullName evidence="3">Catechol 2,3-dioxygenase-like lactoylglutathione lyase family enzyme</fullName>
    </submittedName>
</protein>
<dbReference type="GO" id="GO:0004493">
    <property type="term" value="F:methylmalonyl-CoA epimerase activity"/>
    <property type="evidence" value="ECO:0007669"/>
    <property type="project" value="TreeGrafter"/>
</dbReference>
<dbReference type="PANTHER" id="PTHR43048">
    <property type="entry name" value="METHYLMALONYL-COA EPIMERASE"/>
    <property type="match status" value="1"/>
</dbReference>
<evidence type="ECO:0000256" key="1">
    <source>
        <dbReference type="ARBA" id="ARBA00022723"/>
    </source>
</evidence>
<organism evidence="3 4">
    <name type="scientific">Micromonospora kangleipakensis</name>
    <dbReference type="NCBI Taxonomy" id="1077942"/>
    <lineage>
        <taxon>Bacteria</taxon>
        <taxon>Bacillati</taxon>
        <taxon>Actinomycetota</taxon>
        <taxon>Actinomycetes</taxon>
        <taxon>Micromonosporales</taxon>
        <taxon>Micromonosporaceae</taxon>
        <taxon>Micromonospora</taxon>
    </lineage>
</organism>
<proteinExistence type="predicted"/>
<keyword evidence="4" id="KW-1185">Reference proteome</keyword>
<dbReference type="InterPro" id="IPR029068">
    <property type="entry name" value="Glyas_Bleomycin-R_OHBP_Dase"/>
</dbReference>
<dbReference type="InterPro" id="IPR037523">
    <property type="entry name" value="VOC_core"/>
</dbReference>
<dbReference type="SUPFAM" id="SSF54593">
    <property type="entry name" value="Glyoxalase/Bleomycin resistance protein/Dihydroxybiphenyl dioxygenase"/>
    <property type="match status" value="1"/>
</dbReference>
<accession>A0A4V2GCT8</accession>
<dbReference type="CDD" id="cd06587">
    <property type="entry name" value="VOC"/>
    <property type="match status" value="1"/>
</dbReference>
<evidence type="ECO:0000313" key="3">
    <source>
        <dbReference type="EMBL" id="RZU73296.1"/>
    </source>
</evidence>
<dbReference type="Gene3D" id="3.10.180.10">
    <property type="entry name" value="2,3-Dihydroxybiphenyl 1,2-Dioxygenase, domain 1"/>
    <property type="match status" value="1"/>
</dbReference>
<dbReference type="EMBL" id="SHLD01000001">
    <property type="protein sequence ID" value="RZU73296.1"/>
    <property type="molecule type" value="Genomic_DNA"/>
</dbReference>
<evidence type="ECO:0000259" key="2">
    <source>
        <dbReference type="PROSITE" id="PS51819"/>
    </source>
</evidence>
<keyword evidence="3" id="KW-0456">Lyase</keyword>
<name>A0A4V2GCT8_9ACTN</name>
<keyword evidence="1" id="KW-0479">Metal-binding</keyword>
<reference evidence="3 4" key="1">
    <citation type="submission" date="2019-02" db="EMBL/GenBank/DDBJ databases">
        <title>Sequencing the genomes of 1000 actinobacteria strains.</title>
        <authorList>
            <person name="Klenk H.-P."/>
        </authorList>
    </citation>
    <scope>NUCLEOTIDE SEQUENCE [LARGE SCALE GENOMIC DNA]</scope>
    <source>
        <strain evidence="3 4">DSM 45612</strain>
    </source>
</reference>